<dbReference type="AlphaFoldDB" id="A0A4R7CYN2"/>
<dbReference type="RefSeq" id="WP_133673665.1">
    <property type="nucleotide sequence ID" value="NZ_SNZW01000016.1"/>
</dbReference>
<dbReference type="EMBL" id="SNZW01000016">
    <property type="protein sequence ID" value="TDS13440.1"/>
    <property type="molecule type" value="Genomic_DNA"/>
</dbReference>
<dbReference type="Gene3D" id="3.90.550.10">
    <property type="entry name" value="Spore Coat Polysaccharide Biosynthesis Protein SpsA, Chain A"/>
    <property type="match status" value="1"/>
</dbReference>
<dbReference type="PANTHER" id="PTHR43630:SF1">
    <property type="entry name" value="POLY-BETA-1,6-N-ACETYL-D-GLUCOSAMINE SYNTHASE"/>
    <property type="match status" value="1"/>
</dbReference>
<dbReference type="GO" id="GO:0016757">
    <property type="term" value="F:glycosyltransferase activity"/>
    <property type="evidence" value="ECO:0007669"/>
    <property type="project" value="UniProtKB-KW"/>
</dbReference>
<dbReference type="OrthoDB" id="9810303at2"/>
<keyword evidence="6" id="KW-1185">Reference proteome</keyword>
<dbReference type="Proteomes" id="UP000295274">
    <property type="component" value="Unassembled WGS sequence"/>
</dbReference>
<feature type="domain" description="Glycosyltransferase 2-like" evidence="4">
    <location>
        <begin position="3"/>
        <end position="107"/>
    </location>
</feature>
<keyword evidence="2" id="KW-0328">Glycosyltransferase</keyword>
<accession>A0A4R7CYN2</accession>
<dbReference type="SUPFAM" id="SSF53448">
    <property type="entry name" value="Nucleotide-diphospho-sugar transferases"/>
    <property type="match status" value="1"/>
</dbReference>
<evidence type="ECO:0000256" key="3">
    <source>
        <dbReference type="ARBA" id="ARBA00022679"/>
    </source>
</evidence>
<gene>
    <name evidence="5" type="ORF">DFQ03_2732</name>
</gene>
<reference evidence="5 6" key="1">
    <citation type="submission" date="2019-03" db="EMBL/GenBank/DDBJ databases">
        <title>Genomic Encyclopedia of Type Strains, Phase III (KMG-III): the genomes of soil and plant-associated and newly described type strains.</title>
        <authorList>
            <person name="Whitman W."/>
        </authorList>
    </citation>
    <scope>NUCLEOTIDE SEQUENCE [LARGE SCALE GENOMIC DNA]</scope>
    <source>
        <strain evidence="5 6">CECT 8455</strain>
    </source>
</reference>
<comment type="caution">
    <text evidence="5">The sequence shown here is derived from an EMBL/GenBank/DDBJ whole genome shotgun (WGS) entry which is preliminary data.</text>
</comment>
<evidence type="ECO:0000313" key="6">
    <source>
        <dbReference type="Proteomes" id="UP000295274"/>
    </source>
</evidence>
<dbReference type="InterPro" id="IPR001173">
    <property type="entry name" value="Glyco_trans_2-like"/>
</dbReference>
<evidence type="ECO:0000256" key="1">
    <source>
        <dbReference type="ARBA" id="ARBA00006739"/>
    </source>
</evidence>
<evidence type="ECO:0000313" key="5">
    <source>
        <dbReference type="EMBL" id="TDS13440.1"/>
    </source>
</evidence>
<comment type="similarity">
    <text evidence="1">Belongs to the glycosyltransferase 2 family.</text>
</comment>
<dbReference type="InterPro" id="IPR029044">
    <property type="entry name" value="Nucleotide-diphossugar_trans"/>
</dbReference>
<dbReference type="Pfam" id="PF00535">
    <property type="entry name" value="Glycos_transf_2"/>
    <property type="match status" value="1"/>
</dbReference>
<organism evidence="5 6">
    <name type="scientific">Maribacter caenipelagi</name>
    <dbReference type="NCBI Taxonomy" id="1447781"/>
    <lineage>
        <taxon>Bacteria</taxon>
        <taxon>Pseudomonadati</taxon>
        <taxon>Bacteroidota</taxon>
        <taxon>Flavobacteriia</taxon>
        <taxon>Flavobacteriales</taxon>
        <taxon>Flavobacteriaceae</taxon>
        <taxon>Maribacter</taxon>
    </lineage>
</organism>
<sequence>MFSILTTTYNCENLIHRVYESLNSQTYLDFEWIVIDDASTDNTEELINLWKSKSNIEIIYYKMPRNQGKASCINYGIDLCKRPITINADADDTFSESTLSDLKHLWDVIDRGINPEKIGSIWTLTKDEQNNLIGEKWPKNFWQVGFNERVLLRKKNIEGEKWHSWRTDVLRKYKKYTNPNSRVSPSISWNRINKDYDFLCVNLIHRTYFHNSEGISHQKKSQLKILKRVYYSSFFEINDGKIKDILKYNYYQEMAFSYIRSSLKYTDKKLRLRGLKKIIVLILFLYKLPKHLLMKFKLKK</sequence>
<name>A0A4R7CYN2_9FLAO</name>
<dbReference type="CDD" id="cd00761">
    <property type="entry name" value="Glyco_tranf_GTA_type"/>
    <property type="match status" value="1"/>
</dbReference>
<evidence type="ECO:0000256" key="2">
    <source>
        <dbReference type="ARBA" id="ARBA00022676"/>
    </source>
</evidence>
<dbReference type="PANTHER" id="PTHR43630">
    <property type="entry name" value="POLY-BETA-1,6-N-ACETYL-D-GLUCOSAMINE SYNTHASE"/>
    <property type="match status" value="1"/>
</dbReference>
<proteinExistence type="inferred from homology"/>
<protein>
    <submittedName>
        <fullName evidence="5">Glycosyltransferase involved in cell wall biosynthesis</fullName>
    </submittedName>
</protein>
<keyword evidence="3 5" id="KW-0808">Transferase</keyword>
<evidence type="ECO:0000259" key="4">
    <source>
        <dbReference type="Pfam" id="PF00535"/>
    </source>
</evidence>